<protein>
    <submittedName>
        <fullName evidence="1">Uncharacterized protein</fullName>
    </submittedName>
</protein>
<dbReference type="Proteomes" id="UP001491552">
    <property type="component" value="Unassembled WGS sequence"/>
</dbReference>
<dbReference type="EMBL" id="JBBMFF010000011">
    <property type="protein sequence ID" value="MEQ2509652.1"/>
    <property type="molecule type" value="Genomic_DNA"/>
</dbReference>
<proteinExistence type="predicted"/>
<keyword evidence="2" id="KW-1185">Reference proteome</keyword>
<feature type="non-terminal residue" evidence="1">
    <location>
        <position position="1"/>
    </location>
</feature>
<accession>A0ABV1G2M3</accession>
<comment type="caution">
    <text evidence="1">The sequence shown here is derived from an EMBL/GenBank/DDBJ whole genome shotgun (WGS) entry which is preliminary data.</text>
</comment>
<evidence type="ECO:0000313" key="1">
    <source>
        <dbReference type="EMBL" id="MEQ2509652.1"/>
    </source>
</evidence>
<name>A0ABV1G2M3_9FIRM</name>
<organism evidence="1 2">
    <name type="scientific">Faecousia intestinalis</name>
    <dbReference type="NCBI Taxonomy" id="3133167"/>
    <lineage>
        <taxon>Bacteria</taxon>
        <taxon>Bacillati</taxon>
        <taxon>Bacillota</taxon>
        <taxon>Clostridia</taxon>
        <taxon>Eubacteriales</taxon>
        <taxon>Oscillospiraceae</taxon>
        <taxon>Faecousia</taxon>
    </lineage>
</organism>
<dbReference type="RefSeq" id="WP_349134368.1">
    <property type="nucleotide sequence ID" value="NZ_JBBMFF010000011.1"/>
</dbReference>
<gene>
    <name evidence="1" type="ORF">WMO66_00080</name>
</gene>
<sequence>LMKFAAWRKVLSIFLLAVFLCAVPSLLTACSRSPASGSTELLDSTQLYFIELGRLVPGFEQPMLDSFREAAEKLDACVKAHDAYFAEYPDAKAAFALMVQLPDVLEQNLGASGEDGYDLRQLPQDWYSCVIDLWRFVYPGVYGAKYSTKAPNDADLLKWLADDGFSDGSSPCHWWLDGYLLGSRQHVQWPTAVEWPSH</sequence>
<evidence type="ECO:0000313" key="2">
    <source>
        <dbReference type="Proteomes" id="UP001491552"/>
    </source>
</evidence>
<reference evidence="1 2" key="1">
    <citation type="submission" date="2024-03" db="EMBL/GenBank/DDBJ databases">
        <title>Human intestinal bacterial collection.</title>
        <authorList>
            <person name="Pauvert C."/>
            <person name="Hitch T.C.A."/>
            <person name="Clavel T."/>
        </authorList>
    </citation>
    <scope>NUCLEOTIDE SEQUENCE [LARGE SCALE GENOMIC DNA]</scope>
    <source>
        <strain evidence="1 2">CLA-AA-H192</strain>
    </source>
</reference>